<dbReference type="Gene3D" id="3.40.50.720">
    <property type="entry name" value="NAD(P)-binding Rossmann-like Domain"/>
    <property type="match status" value="1"/>
</dbReference>
<keyword evidence="3" id="KW-1185">Reference proteome</keyword>
<keyword evidence="2" id="KW-0560">Oxidoreductase</keyword>
<dbReference type="Proteomes" id="UP001575181">
    <property type="component" value="Unassembled WGS sequence"/>
</dbReference>
<dbReference type="PRINTS" id="PR00081">
    <property type="entry name" value="GDHRDH"/>
</dbReference>
<organism evidence="2 3">
    <name type="scientific">Thiohalorhabdus methylotrophus</name>
    <dbReference type="NCBI Taxonomy" id="3242694"/>
    <lineage>
        <taxon>Bacteria</taxon>
        <taxon>Pseudomonadati</taxon>
        <taxon>Pseudomonadota</taxon>
        <taxon>Gammaproteobacteria</taxon>
        <taxon>Thiohalorhabdales</taxon>
        <taxon>Thiohalorhabdaceae</taxon>
        <taxon>Thiohalorhabdus</taxon>
    </lineage>
</organism>
<dbReference type="EMBL" id="JBGUAW010000001">
    <property type="protein sequence ID" value="MFA9459541.1"/>
    <property type="molecule type" value="Genomic_DNA"/>
</dbReference>
<dbReference type="RefSeq" id="WP_373654324.1">
    <property type="nucleotide sequence ID" value="NZ_JBGUAW010000001.1"/>
</dbReference>
<gene>
    <name evidence="2" type="ORF">ACERLL_01705</name>
</gene>
<protein>
    <submittedName>
        <fullName evidence="2">SDR family NAD(P)-dependent oxidoreductase</fullName>
        <ecNumber evidence="2">1.1.1.-</ecNumber>
    </submittedName>
</protein>
<dbReference type="EC" id="1.1.1.-" evidence="2"/>
<evidence type="ECO:0000313" key="2">
    <source>
        <dbReference type="EMBL" id="MFA9459541.1"/>
    </source>
</evidence>
<proteinExistence type="inferred from homology"/>
<sequence>MEIDLSGKTAIVSGSTAGIGFAVAEGLADSGARVVVTGRTQSRVDAALSALREHRPEAAATGVAADLATTEGVRALTEAEPRADILVNNLGMFGFKPFEEYSDEEWQQYFEVNVMSGVRLTRAYLGGMTEAGWGRVVFVSSESALHIPEDMIPYAMTKTAQLSIARGLAERVRGTGVTVNSVLPGPTLSESLREFFERQAGETGESVEEVGREFVREKRPDSLIGRPLDVAEVASMIVYACSPQASGTSGAPLRVEGGLIRSIA</sequence>
<name>A0ABV4TQG4_9GAMM</name>
<dbReference type="InterPro" id="IPR036291">
    <property type="entry name" value="NAD(P)-bd_dom_sf"/>
</dbReference>
<dbReference type="SUPFAM" id="SSF51735">
    <property type="entry name" value="NAD(P)-binding Rossmann-fold domains"/>
    <property type="match status" value="1"/>
</dbReference>
<comment type="caution">
    <text evidence="2">The sequence shown here is derived from an EMBL/GenBank/DDBJ whole genome shotgun (WGS) entry which is preliminary data.</text>
</comment>
<dbReference type="InterPro" id="IPR050259">
    <property type="entry name" value="SDR"/>
</dbReference>
<dbReference type="InterPro" id="IPR002347">
    <property type="entry name" value="SDR_fam"/>
</dbReference>
<dbReference type="GO" id="GO:0016491">
    <property type="term" value="F:oxidoreductase activity"/>
    <property type="evidence" value="ECO:0007669"/>
    <property type="project" value="UniProtKB-KW"/>
</dbReference>
<reference evidence="2 3" key="1">
    <citation type="submission" date="2024-08" db="EMBL/GenBank/DDBJ databases">
        <title>Whole-genome sequencing of halo(alkali)philic microorganisms from hypersaline lakes.</title>
        <authorList>
            <person name="Sorokin D.Y."/>
            <person name="Merkel A.Y."/>
            <person name="Messina E."/>
            <person name="Yakimov M."/>
        </authorList>
    </citation>
    <scope>NUCLEOTIDE SEQUENCE [LARGE SCALE GENOMIC DNA]</scope>
    <source>
        <strain evidence="2 3">Cl-TMA</strain>
    </source>
</reference>
<evidence type="ECO:0000256" key="1">
    <source>
        <dbReference type="ARBA" id="ARBA00006484"/>
    </source>
</evidence>
<dbReference type="Pfam" id="PF00106">
    <property type="entry name" value="adh_short"/>
    <property type="match status" value="1"/>
</dbReference>
<comment type="similarity">
    <text evidence="1">Belongs to the short-chain dehydrogenases/reductases (SDR) family.</text>
</comment>
<accession>A0ABV4TQG4</accession>
<dbReference type="PANTHER" id="PTHR42879">
    <property type="entry name" value="3-OXOACYL-(ACYL-CARRIER-PROTEIN) REDUCTASE"/>
    <property type="match status" value="1"/>
</dbReference>
<evidence type="ECO:0000313" key="3">
    <source>
        <dbReference type="Proteomes" id="UP001575181"/>
    </source>
</evidence>